<dbReference type="GO" id="GO:0016705">
    <property type="term" value="F:oxidoreductase activity, acting on paired donors, with incorporation or reduction of molecular oxygen"/>
    <property type="evidence" value="ECO:0007669"/>
    <property type="project" value="InterPro"/>
</dbReference>
<dbReference type="CDD" id="cd11056">
    <property type="entry name" value="CYP6-like"/>
    <property type="match status" value="2"/>
</dbReference>
<evidence type="ECO:0000256" key="14">
    <source>
        <dbReference type="PIRSR" id="PIRSR602403-1"/>
    </source>
</evidence>
<proteinExistence type="inferred from homology"/>
<evidence type="ECO:0000256" key="5">
    <source>
        <dbReference type="ARBA" id="ARBA00010617"/>
    </source>
</evidence>
<evidence type="ECO:0000256" key="7">
    <source>
        <dbReference type="ARBA" id="ARBA00022723"/>
    </source>
</evidence>
<feature type="transmembrane region" description="Helical" evidence="15">
    <location>
        <begin position="6"/>
        <end position="22"/>
    </location>
</feature>
<dbReference type="PANTHER" id="PTHR24292:SF54">
    <property type="entry name" value="CYP9F3-RELATED"/>
    <property type="match status" value="1"/>
</dbReference>
<dbReference type="KEGG" id="bvk:117233523"/>
<dbReference type="PANTHER" id="PTHR24292">
    <property type="entry name" value="CYTOCHROME P450"/>
    <property type="match status" value="1"/>
</dbReference>
<comment type="function">
    <text evidence="2">May be involved in the metabolism of insect hormones and in the breakdown of synthetic insecticides.</text>
</comment>
<dbReference type="GO" id="GO:0004497">
    <property type="term" value="F:monooxygenase activity"/>
    <property type="evidence" value="ECO:0007669"/>
    <property type="project" value="UniProtKB-KW"/>
</dbReference>
<dbReference type="AlphaFoldDB" id="A0A6J3K9J2"/>
<dbReference type="GO" id="GO:0005506">
    <property type="term" value="F:iron ion binding"/>
    <property type="evidence" value="ECO:0007669"/>
    <property type="project" value="InterPro"/>
</dbReference>
<dbReference type="InterPro" id="IPR001128">
    <property type="entry name" value="Cyt_P450"/>
</dbReference>
<dbReference type="RefSeq" id="XP_033349783.1">
    <property type="nucleotide sequence ID" value="XM_033493892.1"/>
</dbReference>
<dbReference type="FunFam" id="1.10.630.10:FF:000042">
    <property type="entry name" value="Cytochrome P450"/>
    <property type="match status" value="2"/>
</dbReference>
<dbReference type="PRINTS" id="PR00385">
    <property type="entry name" value="P450"/>
</dbReference>
<accession>A0A6J3K9J2</accession>
<keyword evidence="8" id="KW-0256">Endoplasmic reticulum</keyword>
<comment type="similarity">
    <text evidence="5">Belongs to the cytochrome P450 family.</text>
</comment>
<dbReference type="GeneID" id="117233523"/>
<evidence type="ECO:0000256" key="10">
    <source>
        <dbReference type="ARBA" id="ARBA00023002"/>
    </source>
</evidence>
<evidence type="ECO:0000256" key="11">
    <source>
        <dbReference type="ARBA" id="ARBA00023004"/>
    </source>
</evidence>
<name>A0A6J3K9J2_9HYME</name>
<keyword evidence="6 14" id="KW-0349">Heme</keyword>
<keyword evidence="15" id="KW-0812">Transmembrane</keyword>
<protein>
    <submittedName>
        <fullName evidence="17">Cytochrome P450 6a2-like</fullName>
    </submittedName>
</protein>
<gene>
    <name evidence="17" type="primary">LOC117233523</name>
</gene>
<feature type="binding site" description="axial binding residue" evidence="14">
    <location>
        <position position="945"/>
    </location>
    <ligand>
        <name>heme</name>
        <dbReference type="ChEBI" id="CHEBI:30413"/>
    </ligand>
    <ligandPart>
        <name>Fe</name>
        <dbReference type="ChEBI" id="CHEBI:18248"/>
    </ligandPart>
</feature>
<dbReference type="Proteomes" id="UP000504631">
    <property type="component" value="Unplaced"/>
</dbReference>
<dbReference type="Pfam" id="PF00067">
    <property type="entry name" value="p450"/>
    <property type="match status" value="2"/>
</dbReference>
<dbReference type="GO" id="GO:0020037">
    <property type="term" value="F:heme binding"/>
    <property type="evidence" value="ECO:0007669"/>
    <property type="project" value="InterPro"/>
</dbReference>
<evidence type="ECO:0000256" key="6">
    <source>
        <dbReference type="ARBA" id="ARBA00022617"/>
    </source>
</evidence>
<dbReference type="InterPro" id="IPR002403">
    <property type="entry name" value="Cyt_P450_E_grp-IV"/>
</dbReference>
<keyword evidence="12" id="KW-0503">Monooxygenase</keyword>
<evidence type="ECO:0000256" key="15">
    <source>
        <dbReference type="SAM" id="Phobius"/>
    </source>
</evidence>
<dbReference type="SUPFAM" id="SSF48264">
    <property type="entry name" value="Cytochrome P450"/>
    <property type="match status" value="2"/>
</dbReference>
<evidence type="ECO:0000256" key="8">
    <source>
        <dbReference type="ARBA" id="ARBA00022824"/>
    </source>
</evidence>
<organism evidence="16 17">
    <name type="scientific">Bombus vosnesenskii</name>
    <dbReference type="NCBI Taxonomy" id="207650"/>
    <lineage>
        <taxon>Eukaryota</taxon>
        <taxon>Metazoa</taxon>
        <taxon>Ecdysozoa</taxon>
        <taxon>Arthropoda</taxon>
        <taxon>Hexapoda</taxon>
        <taxon>Insecta</taxon>
        <taxon>Pterygota</taxon>
        <taxon>Neoptera</taxon>
        <taxon>Endopterygota</taxon>
        <taxon>Hymenoptera</taxon>
        <taxon>Apocrita</taxon>
        <taxon>Aculeata</taxon>
        <taxon>Apoidea</taxon>
        <taxon>Anthophila</taxon>
        <taxon>Apidae</taxon>
        <taxon>Bombus</taxon>
        <taxon>Pyrobombus</taxon>
    </lineage>
</organism>
<comment type="subcellular location">
    <subcellularLocation>
        <location evidence="4">Endoplasmic reticulum membrane</location>
        <topology evidence="4">Peripheral membrane protein</topology>
    </subcellularLocation>
    <subcellularLocation>
        <location evidence="3">Microsome membrane</location>
        <topology evidence="3">Peripheral membrane protein</topology>
    </subcellularLocation>
</comment>
<keyword evidence="13 15" id="KW-0472">Membrane</keyword>
<dbReference type="PROSITE" id="PS00086">
    <property type="entry name" value="CYTOCHROME_P450"/>
    <property type="match status" value="2"/>
</dbReference>
<keyword evidence="7 14" id="KW-0479">Metal-binding</keyword>
<evidence type="ECO:0000256" key="1">
    <source>
        <dbReference type="ARBA" id="ARBA00001971"/>
    </source>
</evidence>
<evidence type="ECO:0000256" key="4">
    <source>
        <dbReference type="ARBA" id="ARBA00004406"/>
    </source>
</evidence>
<dbReference type="PRINTS" id="PR00465">
    <property type="entry name" value="EP450IV"/>
</dbReference>
<dbReference type="InterPro" id="IPR036396">
    <property type="entry name" value="Cyt_P450_sf"/>
</dbReference>
<evidence type="ECO:0000256" key="13">
    <source>
        <dbReference type="ARBA" id="ARBA00023136"/>
    </source>
</evidence>
<comment type="cofactor">
    <cofactor evidence="1 14">
        <name>heme</name>
        <dbReference type="ChEBI" id="CHEBI:30413"/>
    </cofactor>
</comment>
<evidence type="ECO:0000256" key="9">
    <source>
        <dbReference type="ARBA" id="ARBA00022848"/>
    </source>
</evidence>
<keyword evidence="9" id="KW-0492">Microsome</keyword>
<reference evidence="17" key="1">
    <citation type="submission" date="2025-08" db="UniProtKB">
        <authorList>
            <consortium name="RefSeq"/>
        </authorList>
    </citation>
    <scope>IDENTIFICATION</scope>
    <source>
        <tissue evidence="17">Muscle</tissue>
    </source>
</reference>
<dbReference type="InterPro" id="IPR050476">
    <property type="entry name" value="Insect_CytP450_Detox"/>
</dbReference>
<evidence type="ECO:0000256" key="2">
    <source>
        <dbReference type="ARBA" id="ARBA00003690"/>
    </source>
</evidence>
<dbReference type="Gene3D" id="1.10.630.10">
    <property type="entry name" value="Cytochrome P450"/>
    <property type="match status" value="2"/>
</dbReference>
<evidence type="ECO:0000313" key="16">
    <source>
        <dbReference type="Proteomes" id="UP000504631"/>
    </source>
</evidence>
<evidence type="ECO:0000256" key="12">
    <source>
        <dbReference type="ARBA" id="ARBA00023033"/>
    </source>
</evidence>
<keyword evidence="10" id="KW-0560">Oxidoreductase</keyword>
<dbReference type="InterPro" id="IPR017972">
    <property type="entry name" value="Cyt_P450_CS"/>
</dbReference>
<keyword evidence="15" id="KW-1133">Transmembrane helix</keyword>
<sequence>MAAFEILCGFIVLFLAFYYYLVKPYEYWEKRGIPGPKPQLLFGNFFPVIFGRISIGDRLMSFYKQYKHEPVFGLFVRTQRILAINDPDLIKTVLIKDFSKFSNRGLAVNEVAEPLSQHLFSLEPERWRPLRTRLSPTFTSGKLKDMFSLIDECSNTLEKYLESLISTKSYIEVRELAARFTTDVIGSCAFGVDMNAMSDMQCKFRDIGREFFGPGLKQVLKNRLRENLPTLYTLLGYILPQDETTIFFTNAVLDMIKHRRKNKIVRPDFINTLMDLQDHPEKLSIKLTEPLLVAQAFLFFVAGFETSSSTIANALYELAQNQDVQDKLRAEIKEHHELNDGKWQYENIKKMPILDAVFKETLRKYPPVTVIMRKNTEKYTFEDIKLTIPKDTRIFISAYGIHRDPEIYPNPDVFDIDRFKEDAVAARHPMHYLPFGDGPRNCVGARFAIFQTKIGLIKILRTYKVDVCERTQIPYINEPRTFTLAPKHGLDLKITKVEKYTMFITLEILCGLALALIVLYCYLTIRYNFWTSRGVPGPKPTLLFGNTMKSMFGKESLPHLLTRNYNDFKNEPMVGIFLRTVPVLMVKDPDLIKDILIKDFSKFANRGFIKSEPAVPLSNHLFSLEAKRWRPLRTQLSPVFTSGKLRGTFSLILECSNHLESYLNTMIEKGDPIDVRELAARFTTDVIGSCAFGIEMNSLSENESDFRRIGKQIFSTDFWKILRIRIRQILPPLHVFLARVLPYDEETKMIMGITRETIEYREKNKIVRPDFMNILMELKRHPERVADIKLTDDLLAAQTFIFFAAGFETSSTTISNALYELALNHDIQDKLREEIKQFAAKNNGEWKYETIKQMQYLDKVFQETLRKYPALPFLSRESVEDYTFENTKVTIPKETLIWVPVFPIHRDPEIYPDPEKFDPERFSEDKMKERNPMYYLPFGHGPRNCVGARFAIYQTKIGLIKILHKNKVGVCPKTPIPYEYNPLSFVLTPTTGLYLTITRVED</sequence>
<dbReference type="GO" id="GO:0005789">
    <property type="term" value="C:endoplasmic reticulum membrane"/>
    <property type="evidence" value="ECO:0007669"/>
    <property type="project" value="UniProtKB-SubCell"/>
</dbReference>
<keyword evidence="16" id="KW-1185">Reference proteome</keyword>
<keyword evidence="11 14" id="KW-0408">Iron</keyword>
<feature type="transmembrane region" description="Helical" evidence="15">
    <location>
        <begin position="503"/>
        <end position="525"/>
    </location>
</feature>
<evidence type="ECO:0000256" key="3">
    <source>
        <dbReference type="ARBA" id="ARBA00004174"/>
    </source>
</evidence>
<evidence type="ECO:0000313" key="17">
    <source>
        <dbReference type="RefSeq" id="XP_033349783.1"/>
    </source>
</evidence>